<keyword evidence="12" id="KW-1185">Reference proteome</keyword>
<dbReference type="Pfam" id="PF00026">
    <property type="entry name" value="Asp"/>
    <property type="match status" value="1"/>
</dbReference>
<comment type="similarity">
    <text evidence="1 8">Belongs to the peptidase A1 family.</text>
</comment>
<dbReference type="EMBL" id="LT598458">
    <property type="protein sequence ID" value="SCU90089.1"/>
    <property type="molecule type" value="Genomic_DNA"/>
</dbReference>
<dbReference type="InterPro" id="IPR033121">
    <property type="entry name" value="PEPTIDASE_A1"/>
</dbReference>
<dbReference type="AlphaFoldDB" id="A0A1G4JIW8"/>
<evidence type="ECO:0000256" key="1">
    <source>
        <dbReference type="ARBA" id="ARBA00007447"/>
    </source>
</evidence>
<dbReference type="PANTHER" id="PTHR47966:SF65">
    <property type="entry name" value="ASPARTIC-TYPE ENDOPEPTIDASE"/>
    <property type="match status" value="1"/>
</dbReference>
<name>A0A1G4JIW8_9SACH</name>
<evidence type="ECO:0000256" key="9">
    <source>
        <dbReference type="SAM" id="SignalP"/>
    </source>
</evidence>
<feature type="disulfide bond" evidence="7">
    <location>
        <begin position="389"/>
        <end position="424"/>
    </location>
</feature>
<gene>
    <name evidence="11" type="ORF">LADA_0F01728G</name>
</gene>
<evidence type="ECO:0000313" key="12">
    <source>
        <dbReference type="Proteomes" id="UP000190274"/>
    </source>
</evidence>
<dbReference type="InterPro" id="IPR001969">
    <property type="entry name" value="Aspartic_peptidase_AS"/>
</dbReference>
<dbReference type="PRINTS" id="PR00792">
    <property type="entry name" value="PEPSIN"/>
</dbReference>
<reference evidence="11 12" key="1">
    <citation type="submission" date="2016-03" db="EMBL/GenBank/DDBJ databases">
        <authorList>
            <person name="Devillers H."/>
        </authorList>
    </citation>
    <scope>NUCLEOTIDE SEQUENCE [LARGE SCALE GENOMIC DNA]</scope>
    <source>
        <strain evidence="11">CBS 10888</strain>
    </source>
</reference>
<dbReference type="GO" id="GO:0004190">
    <property type="term" value="F:aspartic-type endopeptidase activity"/>
    <property type="evidence" value="ECO:0007669"/>
    <property type="project" value="UniProtKB-KW"/>
</dbReference>
<dbReference type="STRING" id="1266660.A0A1G4JIW8"/>
<dbReference type="FunFam" id="2.40.70.10:FF:000023">
    <property type="entry name" value="Aspartic protease"/>
    <property type="match status" value="1"/>
</dbReference>
<sequence>MKFSGAFIGSLALGGAFGSLVAREDLPELVSVVPMKRYVKFDFGKLRGDSAETAQLGATGSANIFKRNDGTALVYLKNEQTFYSVEIGVGTPAQNQTLLIDTGSSDLWVMGSNNPYCAGSSSSSSKKNANLENKDLFSWFSSLTADFTTTDIVSATDTPTSTSVPSGDATLSCSQWGTFATSSSSTFKSNDTEFYISYGDGTYALGTWGSDRITLQDIEIPRVNFGVANESTSEFGVLGLGMEELESTNTLSTSGDQYTYINFPSALKLQGDIHTRAFSLFLDELDASHGSILFGAVDHSKYSGNLYTVPIINTYKSQGYANPIRFEVTLQGLGLIVNETGTTITTTKIPVVLDSGSTLSYLPSSLVSAVASNLDATYSSSSGLYFFDCSEISDEDSFVFDFGGFQISSSLKNYVLETSSGSQCALGMVPQSSGSFILGDNFLTAAYVVFDIDNMQISMAQANYDGGDEDVEVISSTVPGATSAPMYSSTFSSSASITTGGNIFTLSSGAYATTKSNSNSTITSIRGSNSGSNSASSSATSSGAKANGAAAVMDSESSIFGFLTVFGISLLAGLL</sequence>
<keyword evidence="5 8" id="KW-0378">Hydrolase</keyword>
<evidence type="ECO:0000256" key="6">
    <source>
        <dbReference type="PIRSR" id="PIRSR601461-1"/>
    </source>
</evidence>
<evidence type="ECO:0000256" key="4">
    <source>
        <dbReference type="ARBA" id="ARBA00022750"/>
    </source>
</evidence>
<protein>
    <submittedName>
        <fullName evidence="11">LADA_0F01728g1_1</fullName>
    </submittedName>
</protein>
<evidence type="ECO:0000259" key="10">
    <source>
        <dbReference type="PROSITE" id="PS51767"/>
    </source>
</evidence>
<dbReference type="PANTHER" id="PTHR47966">
    <property type="entry name" value="BETA-SITE APP-CLEAVING ENZYME, ISOFORM A-RELATED"/>
    <property type="match status" value="1"/>
</dbReference>
<dbReference type="GO" id="GO:0031505">
    <property type="term" value="P:fungal-type cell wall organization"/>
    <property type="evidence" value="ECO:0007669"/>
    <property type="project" value="EnsemblFungi"/>
</dbReference>
<evidence type="ECO:0000256" key="8">
    <source>
        <dbReference type="RuleBase" id="RU000454"/>
    </source>
</evidence>
<dbReference type="InterPro" id="IPR021109">
    <property type="entry name" value="Peptidase_aspartic_dom_sf"/>
</dbReference>
<feature type="active site" evidence="6">
    <location>
        <position position="101"/>
    </location>
</feature>
<evidence type="ECO:0000256" key="2">
    <source>
        <dbReference type="ARBA" id="ARBA00022670"/>
    </source>
</evidence>
<evidence type="ECO:0000256" key="3">
    <source>
        <dbReference type="ARBA" id="ARBA00022729"/>
    </source>
</evidence>
<evidence type="ECO:0000313" key="11">
    <source>
        <dbReference type="EMBL" id="SCU90089.1"/>
    </source>
</evidence>
<dbReference type="CDD" id="cd05474">
    <property type="entry name" value="SAP_like"/>
    <property type="match status" value="1"/>
</dbReference>
<dbReference type="PROSITE" id="PS00141">
    <property type="entry name" value="ASP_PROTEASE"/>
    <property type="match status" value="2"/>
</dbReference>
<feature type="signal peptide" evidence="9">
    <location>
        <begin position="1"/>
        <end position="18"/>
    </location>
</feature>
<dbReference type="Gene3D" id="2.40.70.10">
    <property type="entry name" value="Acid Proteases"/>
    <property type="match status" value="2"/>
</dbReference>
<evidence type="ECO:0000256" key="5">
    <source>
        <dbReference type="ARBA" id="ARBA00022801"/>
    </source>
</evidence>
<dbReference type="SUPFAM" id="SSF50630">
    <property type="entry name" value="Acid proteases"/>
    <property type="match status" value="1"/>
</dbReference>
<organism evidence="11 12">
    <name type="scientific">Lachancea dasiensis</name>
    <dbReference type="NCBI Taxonomy" id="1072105"/>
    <lineage>
        <taxon>Eukaryota</taxon>
        <taxon>Fungi</taxon>
        <taxon>Dikarya</taxon>
        <taxon>Ascomycota</taxon>
        <taxon>Saccharomycotina</taxon>
        <taxon>Saccharomycetes</taxon>
        <taxon>Saccharomycetales</taxon>
        <taxon>Saccharomycetaceae</taxon>
        <taxon>Lachancea</taxon>
    </lineage>
</organism>
<keyword evidence="3 9" id="KW-0732">Signal</keyword>
<keyword evidence="4 8" id="KW-0064">Aspartyl protease</keyword>
<evidence type="ECO:0000256" key="7">
    <source>
        <dbReference type="PIRSR" id="PIRSR601461-2"/>
    </source>
</evidence>
<keyword evidence="7" id="KW-1015">Disulfide bond</keyword>
<feature type="chain" id="PRO_5009236056" evidence="9">
    <location>
        <begin position="19"/>
        <end position="575"/>
    </location>
</feature>
<accession>A0A1G4JIW8</accession>
<dbReference type="Proteomes" id="UP000190274">
    <property type="component" value="Chromosome F"/>
</dbReference>
<dbReference type="PROSITE" id="PS51767">
    <property type="entry name" value="PEPTIDASE_A1"/>
    <property type="match status" value="1"/>
</dbReference>
<dbReference type="GO" id="GO:0006508">
    <property type="term" value="P:proteolysis"/>
    <property type="evidence" value="ECO:0007669"/>
    <property type="project" value="UniProtKB-KW"/>
</dbReference>
<dbReference type="GO" id="GO:0005886">
    <property type="term" value="C:plasma membrane"/>
    <property type="evidence" value="ECO:0007669"/>
    <property type="project" value="EnsemblFungi"/>
</dbReference>
<dbReference type="OrthoDB" id="771136at2759"/>
<dbReference type="InterPro" id="IPR033876">
    <property type="entry name" value="SAP-like"/>
</dbReference>
<proteinExistence type="inferred from homology"/>
<feature type="active site" evidence="6">
    <location>
        <position position="354"/>
    </location>
</feature>
<feature type="domain" description="Peptidase A1" evidence="10">
    <location>
        <begin position="83"/>
        <end position="460"/>
    </location>
</feature>
<dbReference type="InterPro" id="IPR001461">
    <property type="entry name" value="Aspartic_peptidase_A1"/>
</dbReference>
<keyword evidence="2 8" id="KW-0645">Protease</keyword>